<comment type="caution">
    <text evidence="1">The sequence shown here is derived from an EMBL/GenBank/DDBJ whole genome shotgun (WGS) entry which is preliminary data.</text>
</comment>
<keyword evidence="2" id="KW-1185">Reference proteome</keyword>
<sequence>MMVQSSHSHLAQRHQPIRAIALIRVEARVLREDNHVPVAITATRTINHRDHVRMVVLATDRVQRVQADQAVPPLAQVLAHHIVGETPEALVQR</sequence>
<reference evidence="2" key="1">
    <citation type="submission" date="2018-12" db="EMBL/GenBank/DDBJ databases">
        <title>Tengunoibacter tsumagoiensis gen. nov., sp. nov., Dictyobacter kobayashii sp. nov., D. alpinus sp. nov., and D. joshuensis sp. nov. and description of Dictyobacteraceae fam. nov. within the order Ktedonobacterales isolated from Tengu-no-mugimeshi.</title>
        <authorList>
            <person name="Wang C.M."/>
            <person name="Zheng Y."/>
            <person name="Sakai Y."/>
            <person name="Toyoda A."/>
            <person name="Minakuchi Y."/>
            <person name="Abe K."/>
            <person name="Yokota A."/>
            <person name="Yabe S."/>
        </authorList>
    </citation>
    <scope>NUCLEOTIDE SEQUENCE [LARGE SCALE GENOMIC DNA]</scope>
    <source>
        <strain evidence="2">Uno11</strain>
    </source>
</reference>
<dbReference type="Proteomes" id="UP000287188">
    <property type="component" value="Unassembled WGS sequence"/>
</dbReference>
<evidence type="ECO:0000313" key="1">
    <source>
        <dbReference type="EMBL" id="GCE20235.1"/>
    </source>
</evidence>
<dbReference type="AlphaFoldDB" id="A0A402AMH8"/>
<accession>A0A402AMH8</accession>
<evidence type="ECO:0000313" key="2">
    <source>
        <dbReference type="Proteomes" id="UP000287188"/>
    </source>
</evidence>
<dbReference type="EMBL" id="BIFS01000001">
    <property type="protein sequence ID" value="GCE20235.1"/>
    <property type="molecule type" value="Genomic_DNA"/>
</dbReference>
<name>A0A402AMH8_9CHLR</name>
<organism evidence="1 2">
    <name type="scientific">Dictyobacter kobayashii</name>
    <dbReference type="NCBI Taxonomy" id="2014872"/>
    <lineage>
        <taxon>Bacteria</taxon>
        <taxon>Bacillati</taxon>
        <taxon>Chloroflexota</taxon>
        <taxon>Ktedonobacteria</taxon>
        <taxon>Ktedonobacterales</taxon>
        <taxon>Dictyobacteraceae</taxon>
        <taxon>Dictyobacter</taxon>
    </lineage>
</organism>
<proteinExistence type="predicted"/>
<gene>
    <name evidence="1" type="ORF">KDK_40350</name>
</gene>
<protein>
    <submittedName>
        <fullName evidence="1">Uncharacterized protein</fullName>
    </submittedName>
</protein>